<feature type="non-terminal residue" evidence="1">
    <location>
        <position position="1"/>
    </location>
</feature>
<sequence length="411" mass="44528">GVDFEVKDGGETVVEVIIARPAIVTAEFTENEDPHRGSVVNAVQGGRTVFSMRPFDDVLARPGLYEFRTAPNRDNELSLAETLVEGEETVLNFDLAKTVRVFFTYRLTNGELVTRNASLHAGGQRRYLVHATYGVQARPGTYELRSDDPRSPLAPTQVVIPDRDGETIEVPLAVGFVEVRYKAGADYKTKPDRARLKSLDRRSEVNVRIDTAVPVAPGAYEINGWSGAGVFAPQSITVSEGETVQVMLSPGAMGQVLVVYPPSDNYLTPPNRARLKALDGQKSLNARAGKPTKVATGRYQVEGWATAGYFAPVQINVVAGQTTEVVLEPAPLGTVSITYKPSQNYKRKPDRAHLKPLEGQKAVNVRVGKPKKVLPGRYEILGQGAAGKIASQQIEVVAGRTLDVVLGLEGE</sequence>
<dbReference type="EMBL" id="UOEM01000020">
    <property type="protein sequence ID" value="VAW10840.1"/>
    <property type="molecule type" value="Genomic_DNA"/>
</dbReference>
<accession>A0A3B0T1Q2</accession>
<organism evidence="1">
    <name type="scientific">hydrothermal vent metagenome</name>
    <dbReference type="NCBI Taxonomy" id="652676"/>
    <lineage>
        <taxon>unclassified sequences</taxon>
        <taxon>metagenomes</taxon>
        <taxon>ecological metagenomes</taxon>
    </lineage>
</organism>
<gene>
    <name evidence="1" type="ORF">MNBD_ALPHA09-893</name>
</gene>
<name>A0A3B0T1Q2_9ZZZZ</name>
<reference evidence="1" key="1">
    <citation type="submission" date="2018-06" db="EMBL/GenBank/DDBJ databases">
        <authorList>
            <person name="Zhirakovskaya E."/>
        </authorList>
    </citation>
    <scope>NUCLEOTIDE SEQUENCE</scope>
</reference>
<dbReference type="AlphaFoldDB" id="A0A3B0T1Q2"/>
<evidence type="ECO:0000313" key="1">
    <source>
        <dbReference type="EMBL" id="VAW10840.1"/>
    </source>
</evidence>
<proteinExistence type="predicted"/>
<protein>
    <submittedName>
        <fullName evidence="1">Uncharacterized protein</fullName>
    </submittedName>
</protein>